<evidence type="ECO:0000313" key="3">
    <source>
        <dbReference type="WBParaSite" id="jg2836"/>
    </source>
</evidence>
<keyword evidence="1" id="KW-0472">Membrane</keyword>
<dbReference type="Gene3D" id="3.90.550.10">
    <property type="entry name" value="Spore Coat Polysaccharide Biosynthesis Protein SpsA, Chain A"/>
    <property type="match status" value="1"/>
</dbReference>
<feature type="transmembrane region" description="Helical" evidence="1">
    <location>
        <begin position="6"/>
        <end position="25"/>
    </location>
</feature>
<organism evidence="2 3">
    <name type="scientific">Ditylenchus dipsaci</name>
    <dbReference type="NCBI Taxonomy" id="166011"/>
    <lineage>
        <taxon>Eukaryota</taxon>
        <taxon>Metazoa</taxon>
        <taxon>Ecdysozoa</taxon>
        <taxon>Nematoda</taxon>
        <taxon>Chromadorea</taxon>
        <taxon>Rhabditida</taxon>
        <taxon>Tylenchina</taxon>
        <taxon>Tylenchomorpha</taxon>
        <taxon>Sphaerularioidea</taxon>
        <taxon>Anguinidae</taxon>
        <taxon>Anguininae</taxon>
        <taxon>Ditylenchus</taxon>
    </lineage>
</organism>
<dbReference type="Pfam" id="PF03314">
    <property type="entry name" value="DUF273"/>
    <property type="match status" value="1"/>
</dbReference>
<keyword evidence="1" id="KW-0812">Transmembrane</keyword>
<reference evidence="3" key="1">
    <citation type="submission" date="2022-11" db="UniProtKB">
        <authorList>
            <consortium name="WormBaseParasite"/>
        </authorList>
    </citation>
    <scope>IDENTIFICATION</scope>
</reference>
<dbReference type="InterPro" id="IPR029044">
    <property type="entry name" value="Nucleotide-diphossugar_trans"/>
</dbReference>
<proteinExistence type="predicted"/>
<name>A0A915E912_9BILA</name>
<keyword evidence="2" id="KW-1185">Reference proteome</keyword>
<sequence>MHYVSKFVILLICSTLCLFILSNLYTNNRQLNSSLNIAIVIVIEQPDRLLDYDLAVKTMKCYAKMQNYTLVYLNTNESEELAAKCPQQDFMFQRHCFIRYFMETNPQFDWILFLDGDIGVINPNHRMEEYIDETADLIFYNRMYNWEVTAGAYLARNTAFSRDFLQYWADYYFHLPANSFHGTDNGALHEVFMHKFATSQQVARCDKLYFSSRSYEDLFRYEACVRSTLGGLQRQLFIDPDGLVVKIMGKGQAWCRDGGELITPLWSSKDFMLHGWKNNKMNVLGQGRDSWIFPFKNTDFDENICDLPIKQVIARNWDYKQELHITDKERDTIPFVYTEIKEEMRKFVFFTLIFTALSVFNFITVSSAGIECSEDQHKQTEQDKQKRLSDLLRLMQSVQKSLQIQGFFEIPHVDFEKIDSNVLKNCYETYMENGKDKYGAQIKDEMRQKNLIKL</sequence>
<dbReference type="PANTHER" id="PTHR31562">
    <property type="entry name" value="PROTEIN CBG18972"/>
    <property type="match status" value="1"/>
</dbReference>
<dbReference type="Proteomes" id="UP000887574">
    <property type="component" value="Unplaced"/>
</dbReference>
<dbReference type="AlphaFoldDB" id="A0A915E912"/>
<dbReference type="SUPFAM" id="SSF53448">
    <property type="entry name" value="Nucleotide-diphospho-sugar transferases"/>
    <property type="match status" value="1"/>
</dbReference>
<evidence type="ECO:0000313" key="2">
    <source>
        <dbReference type="Proteomes" id="UP000887574"/>
    </source>
</evidence>
<evidence type="ECO:0000256" key="1">
    <source>
        <dbReference type="SAM" id="Phobius"/>
    </source>
</evidence>
<feature type="transmembrane region" description="Helical" evidence="1">
    <location>
        <begin position="347"/>
        <end position="370"/>
    </location>
</feature>
<dbReference type="InterPro" id="IPR004988">
    <property type="entry name" value="DUF273"/>
</dbReference>
<protein>
    <submittedName>
        <fullName evidence="3">Nucleotide-diphospho-sugar transferase domain-containing protein</fullName>
    </submittedName>
</protein>
<dbReference type="WBParaSite" id="jg2836">
    <property type="protein sequence ID" value="jg2836"/>
    <property type="gene ID" value="jg2836"/>
</dbReference>
<dbReference type="PANTHER" id="PTHR31562:SF9">
    <property type="entry name" value="GLYCOSYLTRANSFERASE FAMILY 8 PROTEIN"/>
    <property type="match status" value="1"/>
</dbReference>
<keyword evidence="1" id="KW-1133">Transmembrane helix</keyword>
<accession>A0A915E912</accession>